<dbReference type="EMBL" id="CACVAP010000100">
    <property type="protein sequence ID" value="CAA6821916.1"/>
    <property type="molecule type" value="Genomic_DNA"/>
</dbReference>
<organism evidence="1">
    <name type="scientific">uncultured Sulfurovum sp</name>
    <dbReference type="NCBI Taxonomy" id="269237"/>
    <lineage>
        <taxon>Bacteria</taxon>
        <taxon>Pseudomonadati</taxon>
        <taxon>Campylobacterota</taxon>
        <taxon>Epsilonproteobacteria</taxon>
        <taxon>Campylobacterales</taxon>
        <taxon>Sulfurovaceae</taxon>
        <taxon>Sulfurovum</taxon>
        <taxon>environmental samples</taxon>
    </lineage>
</organism>
<evidence type="ECO:0000313" key="1">
    <source>
        <dbReference type="EMBL" id="CAA6821916.1"/>
    </source>
</evidence>
<proteinExistence type="predicted"/>
<sequence length="42" mass="5184">MWINFKKVDEIFLYFVVTKNGDHYWARTNDIFHVMEALYQLS</sequence>
<protein>
    <submittedName>
        <fullName evidence="1">Uncharacterized protein</fullName>
    </submittedName>
</protein>
<name>A0A6S6U342_9BACT</name>
<accession>A0A6S6U342</accession>
<gene>
    <name evidence="1" type="ORF">HELGO_WM9006</name>
</gene>
<dbReference type="AlphaFoldDB" id="A0A6S6U342"/>
<reference evidence="1" key="1">
    <citation type="submission" date="2020-01" db="EMBL/GenBank/DDBJ databases">
        <authorList>
            <person name="Meier V. D."/>
            <person name="Meier V D."/>
        </authorList>
    </citation>
    <scope>NUCLEOTIDE SEQUENCE</scope>
    <source>
        <strain evidence="1">HLG_WM_MAG_06</strain>
    </source>
</reference>